<sequence length="100" mass="11344">MSTLKDHKLRNLFLGLLFDGIGMLSFVIPGIGEFSDVIWAPVAGWLMTRLYKGKIGRAAGVITFIEEMLPGLDIVPTFTIMWFYTYVFKSFKRGKYISAK</sequence>
<protein>
    <submittedName>
        <fullName evidence="2">Uncharacterized protein</fullName>
    </submittedName>
</protein>
<reference evidence="2 3" key="1">
    <citation type="submission" date="2017-07" db="EMBL/GenBank/DDBJ databases">
        <title>Genome Sequence of Arenibacter algicola Strain SMS7 Isolated from a culture of the Diatom Skeletonema marinoi.</title>
        <authorList>
            <person name="Topel M."/>
            <person name="Pinder M.I.M."/>
            <person name="Johansson O.N."/>
            <person name="Kourtchenko O."/>
            <person name="Godhe A."/>
            <person name="Clarke A.K."/>
        </authorList>
    </citation>
    <scope>NUCLEOTIDE SEQUENCE [LARGE SCALE GENOMIC DNA]</scope>
    <source>
        <strain evidence="2 3">SMS7</strain>
    </source>
</reference>
<keyword evidence="1" id="KW-1133">Transmembrane helix</keyword>
<keyword evidence="1" id="KW-0812">Transmembrane</keyword>
<keyword evidence="1" id="KW-0472">Membrane</keyword>
<dbReference type="eggNOG" id="ENOG5032S11">
    <property type="taxonomic scope" value="Bacteria"/>
</dbReference>
<dbReference type="AlphaFoldDB" id="A0A221V2N7"/>
<feature type="transmembrane region" description="Helical" evidence="1">
    <location>
        <begin position="74"/>
        <end position="91"/>
    </location>
</feature>
<dbReference type="EMBL" id="CP022515">
    <property type="protein sequence ID" value="ASO07636.1"/>
    <property type="molecule type" value="Genomic_DNA"/>
</dbReference>
<dbReference type="RefSeq" id="WP_031444123.1">
    <property type="nucleotide sequence ID" value="NZ_CP022515.1"/>
</dbReference>
<organism evidence="2 3">
    <name type="scientific">Arenibacter algicola</name>
    <dbReference type="NCBI Taxonomy" id="616991"/>
    <lineage>
        <taxon>Bacteria</taxon>
        <taxon>Pseudomonadati</taxon>
        <taxon>Bacteroidota</taxon>
        <taxon>Flavobacteriia</taxon>
        <taxon>Flavobacteriales</taxon>
        <taxon>Flavobacteriaceae</taxon>
        <taxon>Arenibacter</taxon>
    </lineage>
</organism>
<dbReference type="Proteomes" id="UP000204551">
    <property type="component" value="Chromosome"/>
</dbReference>
<accession>A0A221V2N7</accession>
<evidence type="ECO:0000313" key="3">
    <source>
        <dbReference type="Proteomes" id="UP000204551"/>
    </source>
</evidence>
<dbReference type="STRING" id="616991.GCA_000733925_02419"/>
<dbReference type="KEGG" id="aalg:AREALGSMS7_04234"/>
<proteinExistence type="predicted"/>
<evidence type="ECO:0000256" key="1">
    <source>
        <dbReference type="SAM" id="Phobius"/>
    </source>
</evidence>
<feature type="transmembrane region" description="Helical" evidence="1">
    <location>
        <begin position="12"/>
        <end position="32"/>
    </location>
</feature>
<name>A0A221V2N7_9FLAO</name>
<gene>
    <name evidence="2" type="ORF">AREALGSMS7_04234</name>
</gene>
<evidence type="ECO:0000313" key="2">
    <source>
        <dbReference type="EMBL" id="ASO07636.1"/>
    </source>
</evidence>